<proteinExistence type="predicted"/>
<keyword evidence="1" id="KW-0472">Membrane</keyword>
<dbReference type="InterPro" id="IPR029058">
    <property type="entry name" value="AB_hydrolase_fold"/>
</dbReference>
<accession>A0ABW0QBJ9</accession>
<evidence type="ECO:0000259" key="2">
    <source>
        <dbReference type="Pfam" id="PF00561"/>
    </source>
</evidence>
<organism evidence="3 4">
    <name type="scientific">Polaromonas jejuensis</name>
    <dbReference type="NCBI Taxonomy" id="457502"/>
    <lineage>
        <taxon>Bacteria</taxon>
        <taxon>Pseudomonadati</taxon>
        <taxon>Pseudomonadota</taxon>
        <taxon>Betaproteobacteria</taxon>
        <taxon>Burkholderiales</taxon>
        <taxon>Comamonadaceae</taxon>
        <taxon>Polaromonas</taxon>
    </lineage>
</organism>
<feature type="domain" description="AB hydrolase-1" evidence="2">
    <location>
        <begin position="76"/>
        <end position="205"/>
    </location>
</feature>
<dbReference type="Proteomes" id="UP001596084">
    <property type="component" value="Unassembled WGS sequence"/>
</dbReference>
<dbReference type="EMBL" id="JBHSMX010000018">
    <property type="protein sequence ID" value="MFC5521635.1"/>
    <property type="molecule type" value="Genomic_DNA"/>
</dbReference>
<dbReference type="Gene3D" id="3.40.50.1820">
    <property type="entry name" value="alpha/beta hydrolase"/>
    <property type="match status" value="1"/>
</dbReference>
<evidence type="ECO:0000256" key="1">
    <source>
        <dbReference type="SAM" id="Phobius"/>
    </source>
</evidence>
<keyword evidence="1" id="KW-0812">Transmembrane</keyword>
<evidence type="ECO:0000313" key="4">
    <source>
        <dbReference type="Proteomes" id="UP001596084"/>
    </source>
</evidence>
<reference evidence="4" key="1">
    <citation type="journal article" date="2019" name="Int. J. Syst. Evol. Microbiol.">
        <title>The Global Catalogue of Microorganisms (GCM) 10K type strain sequencing project: providing services to taxonomists for standard genome sequencing and annotation.</title>
        <authorList>
            <consortium name="The Broad Institute Genomics Platform"/>
            <consortium name="The Broad Institute Genome Sequencing Center for Infectious Disease"/>
            <person name="Wu L."/>
            <person name="Ma J."/>
        </authorList>
    </citation>
    <scope>NUCLEOTIDE SEQUENCE [LARGE SCALE GENOMIC DNA]</scope>
    <source>
        <strain evidence="4">CGMCC 4.7277</strain>
    </source>
</reference>
<sequence>MDVLLKVLTVGGAAYAALLAIVFVLQGHLIYFPDAGREILHTPQDAGLAYEAVWLTTEDAVRIEAWYVPAPAARGVVLLAHGNAGNISHRLDYAIMFHHLGYSLLLFEYRGYGRSEGKPSEEGTYADARAAWRYLVAQRGVPPERIVLVGESLGGAVVARLAAAERPGALVLASSFVSVPELAAELYPWLPARWLARYRYDALEALGRVSSPVLIAHSRQDDIVPFRHGERLFAAAREPKVFLELAGGHNDGFLFTREAWREALGCFLAQHLPAGAMNSVPR</sequence>
<gene>
    <name evidence="3" type="ORF">ACFPP7_12010</name>
</gene>
<name>A0ABW0QBJ9_9BURK</name>
<dbReference type="Pfam" id="PF00561">
    <property type="entry name" value="Abhydrolase_1"/>
    <property type="match status" value="1"/>
</dbReference>
<keyword evidence="1" id="KW-1133">Transmembrane helix</keyword>
<keyword evidence="4" id="KW-1185">Reference proteome</keyword>
<dbReference type="SUPFAM" id="SSF53474">
    <property type="entry name" value="alpha/beta-Hydrolases"/>
    <property type="match status" value="1"/>
</dbReference>
<comment type="caution">
    <text evidence="3">The sequence shown here is derived from an EMBL/GenBank/DDBJ whole genome shotgun (WGS) entry which is preliminary data.</text>
</comment>
<keyword evidence="3" id="KW-0378">Hydrolase</keyword>
<feature type="transmembrane region" description="Helical" evidence="1">
    <location>
        <begin position="12"/>
        <end position="32"/>
    </location>
</feature>
<evidence type="ECO:0000313" key="3">
    <source>
        <dbReference type="EMBL" id="MFC5521635.1"/>
    </source>
</evidence>
<dbReference type="RefSeq" id="WP_068834237.1">
    <property type="nucleotide sequence ID" value="NZ_JBHSMX010000018.1"/>
</dbReference>
<protein>
    <submittedName>
        <fullName evidence="3">Alpha/beta hydrolase</fullName>
    </submittedName>
</protein>
<dbReference type="InterPro" id="IPR000073">
    <property type="entry name" value="AB_hydrolase_1"/>
</dbReference>
<dbReference type="GO" id="GO:0016787">
    <property type="term" value="F:hydrolase activity"/>
    <property type="evidence" value="ECO:0007669"/>
    <property type="project" value="UniProtKB-KW"/>
</dbReference>
<dbReference type="PANTHER" id="PTHR12277">
    <property type="entry name" value="ALPHA/BETA HYDROLASE DOMAIN-CONTAINING PROTEIN"/>
    <property type="match status" value="1"/>
</dbReference>
<dbReference type="PANTHER" id="PTHR12277:SF81">
    <property type="entry name" value="PROTEIN ABHD13"/>
    <property type="match status" value="1"/>
</dbReference>